<evidence type="ECO:0000313" key="1">
    <source>
        <dbReference type="EMBL" id="MBP2418333.1"/>
    </source>
</evidence>
<dbReference type="RefSeq" id="WP_210057745.1">
    <property type="nucleotide sequence ID" value="NZ_BAAAMH010000033.1"/>
</dbReference>
<accession>A0ABS4ZDR0</accession>
<reference evidence="1 2" key="1">
    <citation type="submission" date="2021-03" db="EMBL/GenBank/DDBJ databases">
        <title>Sequencing the genomes of 1000 actinobacteria strains.</title>
        <authorList>
            <person name="Klenk H.-P."/>
        </authorList>
    </citation>
    <scope>NUCLEOTIDE SEQUENCE [LARGE SCALE GENOMIC DNA]</scope>
    <source>
        <strain evidence="1 2">DSM 12936</strain>
    </source>
</reference>
<keyword evidence="2" id="KW-1185">Reference proteome</keyword>
<sequence>MVAGAAPWVEAGPFRAHLRHLMDVGGLSTTEVAVLAGVPPRMATSLLGGRAGRPVRRISAENARALIRVGAADVRSLRTRQVPATESRARLRRLLARHGGPAALAEELGVAASALAELARPGTAWCSALLALRLLTASRTTLAGAVEAPPELLRTAA</sequence>
<protein>
    <submittedName>
        <fullName evidence="1">Plasmid maintenance system antidote protein VapI</fullName>
    </submittedName>
</protein>
<gene>
    <name evidence="1" type="ORF">JOF54_003255</name>
</gene>
<proteinExistence type="predicted"/>
<comment type="caution">
    <text evidence="1">The sequence shown here is derived from an EMBL/GenBank/DDBJ whole genome shotgun (WGS) entry which is preliminary data.</text>
</comment>
<name>A0ABS4ZDR0_9ACTN</name>
<organism evidence="1 2">
    <name type="scientific">Microlunatus capsulatus</name>
    <dbReference type="NCBI Taxonomy" id="99117"/>
    <lineage>
        <taxon>Bacteria</taxon>
        <taxon>Bacillati</taxon>
        <taxon>Actinomycetota</taxon>
        <taxon>Actinomycetes</taxon>
        <taxon>Propionibacteriales</taxon>
        <taxon>Propionibacteriaceae</taxon>
        <taxon>Microlunatus</taxon>
    </lineage>
</organism>
<dbReference type="Proteomes" id="UP000758168">
    <property type="component" value="Unassembled WGS sequence"/>
</dbReference>
<evidence type="ECO:0000313" key="2">
    <source>
        <dbReference type="Proteomes" id="UP000758168"/>
    </source>
</evidence>
<dbReference type="EMBL" id="JAGIOB010000001">
    <property type="protein sequence ID" value="MBP2418333.1"/>
    <property type="molecule type" value="Genomic_DNA"/>
</dbReference>